<evidence type="ECO:0000313" key="4">
    <source>
        <dbReference type="Proteomes" id="UP000006352"/>
    </source>
</evidence>
<evidence type="ECO:0000256" key="1">
    <source>
        <dbReference type="SAM" id="MobiDB-lite"/>
    </source>
</evidence>
<dbReference type="EMBL" id="HE797086">
    <property type="protein sequence ID" value="CCM02556.1"/>
    <property type="molecule type" value="Genomic_DNA"/>
</dbReference>
<gene>
    <name evidence="3" type="ORF">FIBRA_04659</name>
</gene>
<evidence type="ECO:0000256" key="2">
    <source>
        <dbReference type="SAM" id="Phobius"/>
    </source>
</evidence>
<dbReference type="Proteomes" id="UP000006352">
    <property type="component" value="Unassembled WGS sequence"/>
</dbReference>
<sequence>MAIDMLGGIFSDLSLAFKSQFDVIAAVTYSVVVVMDGAVLVLALILNPIARRRRKRAALTTVDVPDEYSEPADVELVASDPPAEPSSAPLASRCEKDGISPAEGLPTHQTNHVEEITLNERAESYPCTISCLDK</sequence>
<name>J4IAA2_9APHY</name>
<feature type="transmembrane region" description="Helical" evidence="2">
    <location>
        <begin position="23"/>
        <end position="46"/>
    </location>
</feature>
<keyword evidence="4" id="KW-1185">Reference proteome</keyword>
<keyword evidence="2" id="KW-0472">Membrane</keyword>
<reference evidence="3 4" key="1">
    <citation type="journal article" date="2012" name="Appl. Environ. Microbiol.">
        <title>Short-read sequencing for genomic analysis of the brown rot fungus Fibroporia radiculosa.</title>
        <authorList>
            <person name="Tang J.D."/>
            <person name="Perkins A.D."/>
            <person name="Sonstegard T.S."/>
            <person name="Schroeder S.G."/>
            <person name="Burgess S.C."/>
            <person name="Diehl S.V."/>
        </authorList>
    </citation>
    <scope>NUCLEOTIDE SEQUENCE [LARGE SCALE GENOMIC DNA]</scope>
    <source>
        <strain evidence="3 4">TFFH 294</strain>
    </source>
</reference>
<dbReference type="GeneID" id="24097467"/>
<protein>
    <submittedName>
        <fullName evidence="3">Uncharacterized protein</fullName>
    </submittedName>
</protein>
<dbReference type="RefSeq" id="XP_012181839.1">
    <property type="nucleotide sequence ID" value="XM_012326449.1"/>
</dbReference>
<dbReference type="AlphaFoldDB" id="J4IAA2"/>
<dbReference type="OrthoDB" id="407617at2759"/>
<proteinExistence type="predicted"/>
<dbReference type="HOGENOM" id="CLU_1896230_0_0_1"/>
<dbReference type="InParanoid" id="J4IAA2"/>
<feature type="region of interest" description="Disordered" evidence="1">
    <location>
        <begin position="72"/>
        <end position="111"/>
    </location>
</feature>
<keyword evidence="2" id="KW-0812">Transmembrane</keyword>
<accession>J4IAA2</accession>
<keyword evidence="2" id="KW-1133">Transmembrane helix</keyword>
<feature type="compositionally biased region" description="Low complexity" evidence="1">
    <location>
        <begin position="78"/>
        <end position="92"/>
    </location>
</feature>
<evidence type="ECO:0000313" key="3">
    <source>
        <dbReference type="EMBL" id="CCM02556.1"/>
    </source>
</evidence>
<organism evidence="3 4">
    <name type="scientific">Fibroporia radiculosa</name>
    <dbReference type="NCBI Taxonomy" id="599839"/>
    <lineage>
        <taxon>Eukaryota</taxon>
        <taxon>Fungi</taxon>
        <taxon>Dikarya</taxon>
        <taxon>Basidiomycota</taxon>
        <taxon>Agaricomycotina</taxon>
        <taxon>Agaricomycetes</taxon>
        <taxon>Polyporales</taxon>
        <taxon>Fibroporiaceae</taxon>
        <taxon>Fibroporia</taxon>
    </lineage>
</organism>